<dbReference type="PANTHER" id="PTHR30250">
    <property type="entry name" value="PST FAMILY PREDICTED COLANIC ACID TRANSPORTER"/>
    <property type="match status" value="1"/>
</dbReference>
<evidence type="ECO:0000256" key="3">
    <source>
        <dbReference type="ARBA" id="ARBA00022475"/>
    </source>
</evidence>
<reference evidence="8 9" key="1">
    <citation type="journal article" date="2007" name="J. Bacteriol.">
        <title>The complete genome sequence of Roseobacter denitrificans reveals a mixotrophic rather than photosynthetic metabolism.</title>
        <authorList>
            <person name="Swingley W.D."/>
            <person name="Sadekar S."/>
            <person name="Mastrian S.D."/>
            <person name="Matthies H.J."/>
            <person name="Hao J."/>
            <person name="Ramos H."/>
            <person name="Acharya C.R."/>
            <person name="Conrad A.L."/>
            <person name="Taylor H.L."/>
            <person name="Dejesa L.C."/>
            <person name="Shah M.K."/>
            <person name="O'huallachain M.E."/>
            <person name="Lince M.T."/>
            <person name="Blankenship R.E."/>
            <person name="Beatty J.T."/>
            <person name="Touchman J.W."/>
        </authorList>
    </citation>
    <scope>NUCLEOTIDE SEQUENCE [LARGE SCALE GENOMIC DNA]</scope>
    <source>
        <strain evidence="9">ATCC 33942 / OCh 114</strain>
        <plasmid evidence="8 9">pTB2</plasmid>
    </source>
</reference>
<feature type="transmembrane region" description="Helical" evidence="7">
    <location>
        <begin position="350"/>
        <end position="368"/>
    </location>
</feature>
<proteinExistence type="inferred from homology"/>
<organism evidence="8 9">
    <name type="scientific">Roseobacter denitrificans (strain ATCC 33942 / OCh 114)</name>
    <name type="common">Erythrobacter sp. (strain OCh 114)</name>
    <name type="synonym">Roseobacter denitrificans</name>
    <dbReference type="NCBI Taxonomy" id="375451"/>
    <lineage>
        <taxon>Bacteria</taxon>
        <taxon>Pseudomonadati</taxon>
        <taxon>Pseudomonadota</taxon>
        <taxon>Alphaproteobacteria</taxon>
        <taxon>Rhodobacterales</taxon>
        <taxon>Roseobacteraceae</taxon>
        <taxon>Roseobacter</taxon>
    </lineage>
</organism>
<feature type="transmembrane region" description="Helical" evidence="7">
    <location>
        <begin position="101"/>
        <end position="122"/>
    </location>
</feature>
<dbReference type="InterPro" id="IPR050833">
    <property type="entry name" value="Poly_Biosynth_Transport"/>
</dbReference>
<feature type="transmembrane region" description="Helical" evidence="7">
    <location>
        <begin position="436"/>
        <end position="455"/>
    </location>
</feature>
<protein>
    <submittedName>
        <fullName evidence="8">Polysaccharide biosynthesis protein, putative</fullName>
    </submittedName>
</protein>
<comment type="subcellular location">
    <subcellularLocation>
        <location evidence="1">Cell membrane</location>
        <topology evidence="1">Multi-pass membrane protein</topology>
    </subcellularLocation>
</comment>
<gene>
    <name evidence="8" type="ordered locus">RD1_B0012</name>
</gene>
<accession>Q07GH8</accession>
<feature type="transmembrane region" description="Helical" evidence="7">
    <location>
        <begin position="407"/>
        <end position="427"/>
    </location>
</feature>
<feature type="transmembrane region" description="Helical" evidence="7">
    <location>
        <begin position="55"/>
        <end position="73"/>
    </location>
</feature>
<dbReference type="Pfam" id="PF13440">
    <property type="entry name" value="Polysacc_synt_3"/>
    <property type="match status" value="1"/>
</dbReference>
<keyword evidence="3" id="KW-1003">Cell membrane</keyword>
<feature type="transmembrane region" description="Helical" evidence="7">
    <location>
        <begin position="318"/>
        <end position="338"/>
    </location>
</feature>
<feature type="transmembrane region" description="Helical" evidence="7">
    <location>
        <begin position="137"/>
        <end position="156"/>
    </location>
</feature>
<dbReference type="RefSeq" id="WP_011655477.1">
    <property type="nucleotide sequence ID" value="NC_008387.1"/>
</dbReference>
<dbReference type="EMBL" id="CP000465">
    <property type="protein sequence ID" value="ABI93421.1"/>
    <property type="molecule type" value="Genomic_DNA"/>
</dbReference>
<name>Q07GH8_ROSDO</name>
<dbReference type="AlphaFoldDB" id="Q07GH8"/>
<keyword evidence="6 7" id="KW-0472">Membrane</keyword>
<dbReference type="GO" id="GO:0005886">
    <property type="term" value="C:plasma membrane"/>
    <property type="evidence" value="ECO:0007669"/>
    <property type="project" value="UniProtKB-SubCell"/>
</dbReference>
<feature type="transmembrane region" description="Helical" evidence="7">
    <location>
        <begin position="195"/>
        <end position="212"/>
    </location>
</feature>
<evidence type="ECO:0000256" key="5">
    <source>
        <dbReference type="ARBA" id="ARBA00022989"/>
    </source>
</evidence>
<feature type="transmembrane region" description="Helical" evidence="7">
    <location>
        <begin position="380"/>
        <end position="401"/>
    </location>
</feature>
<comment type="similarity">
    <text evidence="2">Belongs to the polysaccharide synthase family.</text>
</comment>
<feature type="transmembrane region" description="Helical" evidence="7">
    <location>
        <begin position="257"/>
        <end position="280"/>
    </location>
</feature>
<dbReference type="eggNOG" id="COG2244">
    <property type="taxonomic scope" value="Bacteria"/>
</dbReference>
<dbReference type="HOGENOM" id="CLU_026911_3_2_5"/>
<evidence type="ECO:0000256" key="7">
    <source>
        <dbReference type="SAM" id="Phobius"/>
    </source>
</evidence>
<dbReference type="PANTHER" id="PTHR30250:SF10">
    <property type="entry name" value="LIPOPOLYSACCHARIDE BIOSYNTHESIS PROTEIN WZXC"/>
    <property type="match status" value="1"/>
</dbReference>
<geneLocation type="plasmid" evidence="8 9">
    <name>pTB2</name>
</geneLocation>
<sequence length="457" mass="50578">MKRIRSKFGGLIPGRTSLGAKVLQAGGWSIIQVVGVNVLRLASNLILTRYLVPEAFGMMAMIGTLLTAFNLFTDIGLTQSIIRDRDGEEAHFLRVAWTIKLIRGFLIAGGVLLAALGLWVFAPSLAPPQTVYADPRLPILVALSALAPVMIGAESTTKELLTRRLQNWRFTVVEIGTQVISLIAMVIFVQFSPTVWALLAGMLLMSVIKMVASHLFYPGPWMQLAHDREIRDRLWHFGKFLMGSSSFSFIARQADKFILAALLNATAFGLYVIAQIWAFAGQAFVNQLATRVGFPAMSDIIRNRPEDLRRLFRKFQNALDVFCFGAFVVTFLLGDLLIRTLYEAEYHAAGTYLSILSLSFLVIRFRTLDNLLVNMGNSRSALVISVVRAISICVTIPLSYNMFGLEVTLLVVAMNAGITAPYTMILLRPTLGDKQFLYDCIWLVGSVLAAVLVYLSL</sequence>
<keyword evidence="5 7" id="KW-1133">Transmembrane helix</keyword>
<evidence type="ECO:0000256" key="1">
    <source>
        <dbReference type="ARBA" id="ARBA00004651"/>
    </source>
</evidence>
<keyword evidence="4 7" id="KW-0812">Transmembrane</keyword>
<evidence type="ECO:0000313" key="8">
    <source>
        <dbReference type="EMBL" id="ABI93421.1"/>
    </source>
</evidence>
<evidence type="ECO:0000313" key="9">
    <source>
        <dbReference type="Proteomes" id="UP000007029"/>
    </source>
</evidence>
<evidence type="ECO:0000256" key="4">
    <source>
        <dbReference type="ARBA" id="ARBA00022692"/>
    </source>
</evidence>
<dbReference type="Proteomes" id="UP000007029">
    <property type="component" value="Plasmid pTB2"/>
</dbReference>
<keyword evidence="8" id="KW-0614">Plasmid</keyword>
<keyword evidence="9" id="KW-1185">Reference proteome</keyword>
<feature type="transmembrane region" description="Helical" evidence="7">
    <location>
        <begin position="168"/>
        <end position="189"/>
    </location>
</feature>
<dbReference type="KEGG" id="rde:RD1_B0012"/>
<evidence type="ECO:0000256" key="6">
    <source>
        <dbReference type="ARBA" id="ARBA00023136"/>
    </source>
</evidence>
<evidence type="ECO:0000256" key="2">
    <source>
        <dbReference type="ARBA" id="ARBA00007430"/>
    </source>
</evidence>